<dbReference type="SMART" id="SM00507">
    <property type="entry name" value="HNHc"/>
    <property type="match status" value="1"/>
</dbReference>
<evidence type="ECO:0000313" key="3">
    <source>
        <dbReference type="Proteomes" id="UP000500767"/>
    </source>
</evidence>
<keyword evidence="2" id="KW-0255">Endonuclease</keyword>
<keyword evidence="2" id="KW-0378">Hydrolase</keyword>
<dbReference type="InterPro" id="IPR002711">
    <property type="entry name" value="HNH"/>
</dbReference>
<proteinExistence type="predicted"/>
<dbReference type="InterPro" id="IPR003615">
    <property type="entry name" value="HNH_nuc"/>
</dbReference>
<dbReference type="RefSeq" id="WP_171835837.1">
    <property type="nucleotide sequence ID" value="NZ_CP053708.1"/>
</dbReference>
<dbReference type="GO" id="GO:0008270">
    <property type="term" value="F:zinc ion binding"/>
    <property type="evidence" value="ECO:0007669"/>
    <property type="project" value="InterPro"/>
</dbReference>
<sequence>MARPARINISRVRWAVLYSEQGGRCAGCHKPLGEDIHVDHVVPLAGGGQDIFENMQLMHGACNLAKRAMGPAEWFRRSWQAFLATSKLVPRRKITLMLEPELFERLRAASYWSRQSMTALMEEGAAHALKAFEEGRASIRPLGEAQRLRVATARGRWSATAVAASMPQAVAREVRHGDLFGD</sequence>
<reference evidence="2 3" key="1">
    <citation type="journal article" date="2014" name="World J. Microbiol. Biotechnol.">
        <title>Biodiversity and physiological characteristics of Antarctic and Arctic lichens-associated bacteria.</title>
        <authorList>
            <person name="Lee Y.M."/>
            <person name="Kim E.H."/>
            <person name="Lee H.K."/>
            <person name="Hong S.G."/>
        </authorList>
    </citation>
    <scope>NUCLEOTIDE SEQUENCE [LARGE SCALE GENOMIC DNA]</scope>
    <source>
        <strain evidence="2 3">PAMC 26569</strain>
    </source>
</reference>
<dbReference type="Pfam" id="PF01844">
    <property type="entry name" value="HNH"/>
    <property type="match status" value="1"/>
</dbReference>
<keyword evidence="3" id="KW-1185">Reference proteome</keyword>
<dbReference type="EMBL" id="CP053708">
    <property type="protein sequence ID" value="QKE91892.1"/>
    <property type="molecule type" value="Genomic_DNA"/>
</dbReference>
<dbReference type="Proteomes" id="UP000500767">
    <property type="component" value="Chromosome"/>
</dbReference>
<feature type="domain" description="HNH nuclease" evidence="1">
    <location>
        <begin position="12"/>
        <end position="64"/>
    </location>
</feature>
<gene>
    <name evidence="2" type="ORF">HN018_19300</name>
</gene>
<dbReference type="GO" id="GO:0003676">
    <property type="term" value="F:nucleic acid binding"/>
    <property type="evidence" value="ECO:0007669"/>
    <property type="project" value="InterPro"/>
</dbReference>
<evidence type="ECO:0000313" key="2">
    <source>
        <dbReference type="EMBL" id="QKE91892.1"/>
    </source>
</evidence>
<dbReference type="AlphaFoldDB" id="A0A6M8HU74"/>
<organism evidence="2 3">
    <name type="scientific">Lichenicola cladoniae</name>
    <dbReference type="NCBI Taxonomy" id="1484109"/>
    <lineage>
        <taxon>Bacteria</taxon>
        <taxon>Pseudomonadati</taxon>
        <taxon>Pseudomonadota</taxon>
        <taxon>Alphaproteobacteria</taxon>
        <taxon>Acetobacterales</taxon>
        <taxon>Acetobacteraceae</taxon>
        <taxon>Lichenicola</taxon>
    </lineage>
</organism>
<accession>A0A6M8HU74</accession>
<dbReference type="Gene3D" id="1.10.30.50">
    <property type="match status" value="1"/>
</dbReference>
<evidence type="ECO:0000259" key="1">
    <source>
        <dbReference type="SMART" id="SM00507"/>
    </source>
</evidence>
<dbReference type="GO" id="GO:0004519">
    <property type="term" value="F:endonuclease activity"/>
    <property type="evidence" value="ECO:0007669"/>
    <property type="project" value="UniProtKB-KW"/>
</dbReference>
<name>A0A6M8HU74_9PROT</name>
<protein>
    <submittedName>
        <fullName evidence="2">HNH endonuclease</fullName>
    </submittedName>
</protein>
<keyword evidence="2" id="KW-0540">Nuclease</keyword>
<dbReference type="KEGG" id="lck:HN018_19300"/>
<dbReference type="CDD" id="cd00085">
    <property type="entry name" value="HNHc"/>
    <property type="match status" value="1"/>
</dbReference>